<feature type="region of interest" description="Disordered" evidence="2">
    <location>
        <begin position="558"/>
        <end position="613"/>
    </location>
</feature>
<accession>L8H1L1</accession>
<feature type="domain" description="DH" evidence="3">
    <location>
        <begin position="275"/>
        <end position="415"/>
    </location>
</feature>
<feature type="compositionally biased region" description="Polar residues" evidence="2">
    <location>
        <begin position="573"/>
        <end position="592"/>
    </location>
</feature>
<dbReference type="VEuPathDB" id="AmoebaDB:ACA1_323490"/>
<dbReference type="OrthoDB" id="1716625at2759"/>
<dbReference type="PANTHER" id="PTHR12673">
    <property type="entry name" value="FACIOGENITAL DYSPLASIA PROTEIN"/>
    <property type="match status" value="1"/>
</dbReference>
<dbReference type="AlphaFoldDB" id="L8H1L1"/>
<evidence type="ECO:0000256" key="1">
    <source>
        <dbReference type="SAM" id="Coils"/>
    </source>
</evidence>
<dbReference type="KEGG" id="acan:ACA1_323490"/>
<protein>
    <submittedName>
        <fullName evidence="4">RhoGEF domain containing protein</fullName>
    </submittedName>
</protein>
<name>L8H1L1_ACACF</name>
<keyword evidence="1" id="KW-0175">Coiled coil</keyword>
<dbReference type="RefSeq" id="XP_004341182.1">
    <property type="nucleotide sequence ID" value="XM_004341134.1"/>
</dbReference>
<dbReference type="GO" id="GO:0005085">
    <property type="term" value="F:guanyl-nucleotide exchange factor activity"/>
    <property type="evidence" value="ECO:0007669"/>
    <property type="project" value="InterPro"/>
</dbReference>
<keyword evidence="5" id="KW-1185">Reference proteome</keyword>
<feature type="coiled-coil region" evidence="1">
    <location>
        <begin position="243"/>
        <end position="270"/>
    </location>
</feature>
<proteinExistence type="predicted"/>
<gene>
    <name evidence="4" type="ORF">ACA1_323490</name>
</gene>
<dbReference type="InterPro" id="IPR035899">
    <property type="entry name" value="DBL_dom_sf"/>
</dbReference>
<feature type="compositionally biased region" description="Low complexity" evidence="2">
    <location>
        <begin position="671"/>
        <end position="682"/>
    </location>
</feature>
<evidence type="ECO:0000313" key="5">
    <source>
        <dbReference type="Proteomes" id="UP000011083"/>
    </source>
</evidence>
<dbReference type="CDD" id="cd00160">
    <property type="entry name" value="RhoGEF"/>
    <property type="match status" value="1"/>
</dbReference>
<dbReference type="InterPro" id="IPR000219">
    <property type="entry name" value="DH_dom"/>
</dbReference>
<feature type="compositionally biased region" description="Low complexity" evidence="2">
    <location>
        <begin position="117"/>
        <end position="135"/>
    </location>
</feature>
<dbReference type="SMART" id="SM00325">
    <property type="entry name" value="RhoGEF"/>
    <property type="match status" value="1"/>
</dbReference>
<dbReference type="Gene3D" id="1.20.900.10">
    <property type="entry name" value="Dbl homology (DH) domain"/>
    <property type="match status" value="1"/>
</dbReference>
<feature type="region of interest" description="Disordered" evidence="2">
    <location>
        <begin position="178"/>
        <end position="199"/>
    </location>
</feature>
<dbReference type="GeneID" id="14919918"/>
<evidence type="ECO:0000256" key="2">
    <source>
        <dbReference type="SAM" id="MobiDB-lite"/>
    </source>
</evidence>
<dbReference type="InterPro" id="IPR051092">
    <property type="entry name" value="FYVE_RhoGEF_PH"/>
</dbReference>
<evidence type="ECO:0000259" key="3">
    <source>
        <dbReference type="PROSITE" id="PS50010"/>
    </source>
</evidence>
<feature type="region of interest" description="Disordered" evidence="2">
    <location>
        <begin position="89"/>
        <end position="146"/>
    </location>
</feature>
<sequence>MSYYEGQEATGFVEGQDYDYSNYDYGGAYPEGGDGGDGGGDYAGQSDWANGSGGEYYDENQSAYVDGNGEYYDENGGYYDENGNYVYPSYAEGEDGATNYENGDYQSDGRGVDVGYTASAPSPPTTSSSLSSSSSQEGGMPRSASSHMLAQLASEFALDSASSSPSSSLYLPAPVSTEATTAKAKPPPPRLRNGEIPPYYDDEETGYQYYLDDDGNTQWDLVGYYEYDGEYVYYEDVETEMNTRAIEEELENYQHQYNDDEKTDKETEEERKVRHRAAVSKEIIETEKSYVESLDILVKKYMGPLVASGVLDKDERATIFSNIPSLLSINNALLRDLMLVDETTKVTPSGKSFADVWLSTVEYFKMYSVYCTNYPNALKFTQTMQKQKPQFQNFCRELKNSSASKLDLTDYLIKPELIRNTDTEENPKEYAKLLEIEKRLQQVAGHVNEAKRMAESLQSVVEIASLLTDLPPTFTLVEANRRFLFRGTYSAQVRPRMLSKQLKFVAMLWIRSIIVRDPGDTRLELEDEGVCLLIDFKEALEKEKWRSEIEDEINKALKSRPKRRQRPGELQREQSLFINKDNLSSEQMSSPRSGDDQEGDGDGEGQGSSINSYDTIHRLIEHEEERKRELDRRLLELDAREKESRERLSAVRARNADLEREIAEWQAKVQSLEGSSASAGLGSSAGGEDLGSRSSRGPLPAGFATMRKPAPGASTAPDPNFPKGPFNKRNSVLHS</sequence>
<feature type="compositionally biased region" description="Gly residues" evidence="2">
    <location>
        <begin position="29"/>
        <end position="42"/>
    </location>
</feature>
<organism evidence="4 5">
    <name type="scientific">Acanthamoeba castellanii (strain ATCC 30010 / Neff)</name>
    <dbReference type="NCBI Taxonomy" id="1257118"/>
    <lineage>
        <taxon>Eukaryota</taxon>
        <taxon>Amoebozoa</taxon>
        <taxon>Discosea</taxon>
        <taxon>Longamoebia</taxon>
        <taxon>Centramoebida</taxon>
        <taxon>Acanthamoebidae</taxon>
        <taxon>Acanthamoeba</taxon>
    </lineage>
</organism>
<dbReference type="EMBL" id="KB007938">
    <property type="protein sequence ID" value="ELR19115.1"/>
    <property type="molecule type" value="Genomic_DNA"/>
</dbReference>
<feature type="region of interest" description="Disordered" evidence="2">
    <location>
        <begin position="24"/>
        <end position="55"/>
    </location>
</feature>
<reference evidence="4 5" key="1">
    <citation type="journal article" date="2013" name="Genome Biol.">
        <title>Genome of Acanthamoeba castellanii highlights extensive lateral gene transfer and early evolution of tyrosine kinase signaling.</title>
        <authorList>
            <person name="Clarke M."/>
            <person name="Lohan A.J."/>
            <person name="Liu B."/>
            <person name="Lagkouvardos I."/>
            <person name="Roy S."/>
            <person name="Zafar N."/>
            <person name="Bertelli C."/>
            <person name="Schilde C."/>
            <person name="Kianianmomeni A."/>
            <person name="Burglin T.R."/>
            <person name="Frech C."/>
            <person name="Turcotte B."/>
            <person name="Kopec K.O."/>
            <person name="Synnott J.M."/>
            <person name="Choo C."/>
            <person name="Paponov I."/>
            <person name="Finkler A."/>
            <person name="Soon Heng Tan C."/>
            <person name="Hutchins A.P."/>
            <person name="Weinmeier T."/>
            <person name="Rattei T."/>
            <person name="Chu J.S."/>
            <person name="Gimenez G."/>
            <person name="Irimia M."/>
            <person name="Rigden D.J."/>
            <person name="Fitzpatrick D.A."/>
            <person name="Lorenzo-Morales J."/>
            <person name="Bateman A."/>
            <person name="Chiu C.H."/>
            <person name="Tang P."/>
            <person name="Hegemann P."/>
            <person name="Fromm H."/>
            <person name="Raoult D."/>
            <person name="Greub G."/>
            <person name="Miranda-Saavedra D."/>
            <person name="Chen N."/>
            <person name="Nash P."/>
            <person name="Ginger M.L."/>
            <person name="Horn M."/>
            <person name="Schaap P."/>
            <person name="Caler L."/>
            <person name="Loftus B."/>
        </authorList>
    </citation>
    <scope>NUCLEOTIDE SEQUENCE [LARGE SCALE GENOMIC DNA]</scope>
    <source>
        <strain evidence="4 5">Neff</strain>
    </source>
</reference>
<dbReference type="Proteomes" id="UP000011083">
    <property type="component" value="Unassembled WGS sequence"/>
</dbReference>
<dbReference type="SUPFAM" id="SSF48065">
    <property type="entry name" value="DBL homology domain (DH-domain)"/>
    <property type="match status" value="1"/>
</dbReference>
<dbReference type="PANTHER" id="PTHR12673:SF159">
    <property type="entry name" value="LD03170P"/>
    <property type="match status" value="1"/>
</dbReference>
<dbReference type="PROSITE" id="PS50010">
    <property type="entry name" value="DH_2"/>
    <property type="match status" value="1"/>
</dbReference>
<dbReference type="STRING" id="1257118.L8H1L1"/>
<feature type="region of interest" description="Disordered" evidence="2">
    <location>
        <begin position="669"/>
        <end position="735"/>
    </location>
</feature>
<dbReference type="Pfam" id="PF00621">
    <property type="entry name" value="RhoGEF"/>
    <property type="match status" value="1"/>
</dbReference>
<dbReference type="GO" id="GO:0005737">
    <property type="term" value="C:cytoplasm"/>
    <property type="evidence" value="ECO:0007669"/>
    <property type="project" value="TreeGrafter"/>
</dbReference>
<evidence type="ECO:0000313" key="4">
    <source>
        <dbReference type="EMBL" id="ELR19115.1"/>
    </source>
</evidence>